<evidence type="ECO:0000313" key="2">
    <source>
        <dbReference type="Proteomes" id="UP000033647"/>
    </source>
</evidence>
<proteinExistence type="predicted"/>
<comment type="caution">
    <text evidence="1">The sequence shown here is derived from an EMBL/GenBank/DDBJ whole genome shotgun (WGS) entry which is preliminary data.</text>
</comment>
<accession>A0A0F4GCB5</accession>
<reference evidence="1 2" key="1">
    <citation type="submission" date="2015-03" db="EMBL/GenBank/DDBJ databases">
        <title>RNA-seq based gene annotation and comparative genomics of four Zymoseptoria species reveal species-specific pathogenicity related genes and transposable element activity.</title>
        <authorList>
            <person name="Grandaubert J."/>
            <person name="Bhattacharyya A."/>
            <person name="Stukenbrock E.H."/>
        </authorList>
    </citation>
    <scope>NUCLEOTIDE SEQUENCE [LARGE SCALE GENOMIC DNA]</scope>
    <source>
        <strain evidence="1 2">Zb18110</strain>
    </source>
</reference>
<evidence type="ECO:0000313" key="1">
    <source>
        <dbReference type="EMBL" id="KJX95016.1"/>
    </source>
</evidence>
<gene>
    <name evidence="1" type="ORF">TI39_contig4142g00007</name>
</gene>
<sequence>MIYESPGPLHEDVADFRGRSVLYGVCGLFHDNTVISLGKAAGTNLEPNIEERTPNKDHGGFLDECFTPQSTASGKVRVSEPGLSIRIMTKHTIDIASEMLAGLRFGSAIGLRNWVVRCMGFCCVATEKDVRSIVNKWKTYCEVNRPTVHVFKDEKVLTVSVATGILIRPMRMTINSSRIVNEGPSVDSVSMHNSDTMRFASLSFSKREDEPVT</sequence>
<dbReference type="Proteomes" id="UP000033647">
    <property type="component" value="Unassembled WGS sequence"/>
</dbReference>
<protein>
    <submittedName>
        <fullName evidence="1">Uncharacterized protein</fullName>
    </submittedName>
</protein>
<dbReference type="AlphaFoldDB" id="A0A0F4GCB5"/>
<keyword evidence="2" id="KW-1185">Reference proteome</keyword>
<name>A0A0F4GCB5_9PEZI</name>
<organism evidence="1 2">
    <name type="scientific">Zymoseptoria brevis</name>
    <dbReference type="NCBI Taxonomy" id="1047168"/>
    <lineage>
        <taxon>Eukaryota</taxon>
        <taxon>Fungi</taxon>
        <taxon>Dikarya</taxon>
        <taxon>Ascomycota</taxon>
        <taxon>Pezizomycotina</taxon>
        <taxon>Dothideomycetes</taxon>
        <taxon>Dothideomycetidae</taxon>
        <taxon>Mycosphaerellales</taxon>
        <taxon>Mycosphaerellaceae</taxon>
        <taxon>Zymoseptoria</taxon>
    </lineage>
</organism>
<dbReference type="OrthoDB" id="5417750at2759"/>
<dbReference type="EMBL" id="LAFY01004101">
    <property type="protein sequence ID" value="KJX95016.1"/>
    <property type="molecule type" value="Genomic_DNA"/>
</dbReference>